<proteinExistence type="predicted"/>
<keyword evidence="2" id="KW-1185">Reference proteome</keyword>
<sequence length="521" mass="59122">MPGPQPIAQIFCRYIEKQLPSHFQPGKGFIDAQARRETRSVVGSCASLDVSLLPGQTVKIGRDIQHNDIAIRHLYVSRQHFVFYSIEYEEGVRPLVYVRDYRSLGGTYVDNHSGRRAKVSPPAYLLSHNDIIRIDPYWEFHVYLLGAQPMGSVMSPLRSSETDLFRNRFLITEQILGKGALARVHLAVNLRTGQQVACKIHQLGSQLLKGSPDMVRRILDESNILSRTTHPNILKFEAAFRSSDTLYTFTELAAGGDLFSLRLKYPDGLPEMDTKIIIRQILDAIIYLHEQNVAHRDLKPENVFLVTGPTHMTRVVVGDLGFARVASEGRMASLVGTRRFTAPEVLYRESYGTEVDIWSIGMISLFLAVIDWNGSGHFQVLDQHSVDEGLTNVFDDLSKRYKALSDYFEGFIRRCLVVEPAHRMTAAVSKDHSWFNSSKSQLEIQIKEFTKGWKPARIVHNSVEDLDLFEDTKTWELSSTISLSKRTLEDVGKVEMSRHFAKGGVLKHKRQKTEERHPSPS</sequence>
<protein>
    <submittedName>
        <fullName evidence="1">Uncharacterized protein</fullName>
    </submittedName>
</protein>
<name>A0ACC1PBV2_9PEZI</name>
<evidence type="ECO:0000313" key="1">
    <source>
        <dbReference type="EMBL" id="KAJ2989452.1"/>
    </source>
</evidence>
<dbReference type="EMBL" id="JAPDGR010000525">
    <property type="protein sequence ID" value="KAJ2989452.1"/>
    <property type="molecule type" value="Genomic_DNA"/>
</dbReference>
<reference evidence="1" key="1">
    <citation type="submission" date="2022-10" db="EMBL/GenBank/DDBJ databases">
        <title>Genome Sequence of Xylaria curta.</title>
        <authorList>
            <person name="Buettner E."/>
        </authorList>
    </citation>
    <scope>NUCLEOTIDE SEQUENCE</scope>
    <source>
        <strain evidence="1">Babe10</strain>
    </source>
</reference>
<gene>
    <name evidence="1" type="ORF">NUW58_g3455</name>
</gene>
<evidence type="ECO:0000313" key="2">
    <source>
        <dbReference type="Proteomes" id="UP001143856"/>
    </source>
</evidence>
<organism evidence="1 2">
    <name type="scientific">Xylaria curta</name>
    <dbReference type="NCBI Taxonomy" id="42375"/>
    <lineage>
        <taxon>Eukaryota</taxon>
        <taxon>Fungi</taxon>
        <taxon>Dikarya</taxon>
        <taxon>Ascomycota</taxon>
        <taxon>Pezizomycotina</taxon>
        <taxon>Sordariomycetes</taxon>
        <taxon>Xylariomycetidae</taxon>
        <taxon>Xylariales</taxon>
        <taxon>Xylariaceae</taxon>
        <taxon>Xylaria</taxon>
    </lineage>
</organism>
<accession>A0ACC1PBV2</accession>
<dbReference type="Proteomes" id="UP001143856">
    <property type="component" value="Unassembled WGS sequence"/>
</dbReference>
<comment type="caution">
    <text evidence="1">The sequence shown here is derived from an EMBL/GenBank/DDBJ whole genome shotgun (WGS) entry which is preliminary data.</text>
</comment>